<dbReference type="EC" id="2.1.1.163" evidence="4"/>
<dbReference type="EMBL" id="CP042912">
    <property type="protein sequence ID" value="QEG24909.1"/>
    <property type="molecule type" value="Genomic_DNA"/>
</dbReference>
<feature type="chain" id="PRO_5022957105" evidence="2">
    <location>
        <begin position="23"/>
        <end position="252"/>
    </location>
</feature>
<feature type="compositionally biased region" description="Low complexity" evidence="1">
    <location>
        <begin position="33"/>
        <end position="45"/>
    </location>
</feature>
<keyword evidence="4" id="KW-0808">Transferase</keyword>
<feature type="region of interest" description="Disordered" evidence="1">
    <location>
        <begin position="27"/>
        <end position="53"/>
    </location>
</feature>
<dbReference type="Pfam" id="PF08241">
    <property type="entry name" value="Methyltransf_11"/>
    <property type="match status" value="1"/>
</dbReference>
<organism evidence="4 5">
    <name type="scientific">Mariniblastus fucicola</name>
    <dbReference type="NCBI Taxonomy" id="980251"/>
    <lineage>
        <taxon>Bacteria</taxon>
        <taxon>Pseudomonadati</taxon>
        <taxon>Planctomycetota</taxon>
        <taxon>Planctomycetia</taxon>
        <taxon>Pirellulales</taxon>
        <taxon>Pirellulaceae</taxon>
        <taxon>Mariniblastus</taxon>
    </lineage>
</organism>
<keyword evidence="2" id="KW-0732">Signal</keyword>
<evidence type="ECO:0000313" key="4">
    <source>
        <dbReference type="EMBL" id="QEG24909.1"/>
    </source>
</evidence>
<dbReference type="GO" id="GO:0008757">
    <property type="term" value="F:S-adenosylmethionine-dependent methyltransferase activity"/>
    <property type="evidence" value="ECO:0007669"/>
    <property type="project" value="InterPro"/>
</dbReference>
<dbReference type="GO" id="GO:0043770">
    <property type="term" value="F:demethylmenaquinone methyltransferase activity"/>
    <property type="evidence" value="ECO:0007669"/>
    <property type="project" value="UniProtKB-EC"/>
</dbReference>
<evidence type="ECO:0000256" key="1">
    <source>
        <dbReference type="SAM" id="MobiDB-lite"/>
    </source>
</evidence>
<keyword evidence="4" id="KW-0830">Ubiquinone</keyword>
<keyword evidence="4" id="KW-0489">Methyltransferase</keyword>
<dbReference type="AlphaFoldDB" id="A0A5B9PH25"/>
<dbReference type="InterPro" id="IPR029063">
    <property type="entry name" value="SAM-dependent_MTases_sf"/>
</dbReference>
<keyword evidence="5" id="KW-1185">Reference proteome</keyword>
<proteinExistence type="predicted"/>
<dbReference type="InterPro" id="IPR013216">
    <property type="entry name" value="Methyltransf_11"/>
</dbReference>
<dbReference type="OrthoDB" id="9784101at2"/>
<evidence type="ECO:0000313" key="5">
    <source>
        <dbReference type="Proteomes" id="UP000322214"/>
    </source>
</evidence>
<accession>A0A5B9PH25</accession>
<gene>
    <name evidence="4" type="primary">ubiE_4</name>
    <name evidence="4" type="ORF">MFFC18_48320</name>
</gene>
<evidence type="ECO:0000259" key="3">
    <source>
        <dbReference type="Pfam" id="PF08241"/>
    </source>
</evidence>
<name>A0A5B9PH25_9BACT</name>
<dbReference type="Gene3D" id="3.40.50.150">
    <property type="entry name" value="Vaccinia Virus protein VP39"/>
    <property type="match status" value="1"/>
</dbReference>
<reference evidence="4 5" key="1">
    <citation type="submission" date="2019-08" db="EMBL/GenBank/DDBJ databases">
        <title>Deep-cultivation of Planctomycetes and their phenomic and genomic characterization uncovers novel biology.</title>
        <authorList>
            <person name="Wiegand S."/>
            <person name="Jogler M."/>
            <person name="Boedeker C."/>
            <person name="Pinto D."/>
            <person name="Vollmers J."/>
            <person name="Rivas-Marin E."/>
            <person name="Kohn T."/>
            <person name="Peeters S.H."/>
            <person name="Heuer A."/>
            <person name="Rast P."/>
            <person name="Oberbeckmann S."/>
            <person name="Bunk B."/>
            <person name="Jeske O."/>
            <person name="Meyerdierks A."/>
            <person name="Storesund J.E."/>
            <person name="Kallscheuer N."/>
            <person name="Luecker S."/>
            <person name="Lage O.M."/>
            <person name="Pohl T."/>
            <person name="Merkel B.J."/>
            <person name="Hornburger P."/>
            <person name="Mueller R.-W."/>
            <person name="Bruemmer F."/>
            <person name="Labrenz M."/>
            <person name="Spormann A.M."/>
            <person name="Op den Camp H."/>
            <person name="Overmann J."/>
            <person name="Amann R."/>
            <person name="Jetten M.S.M."/>
            <person name="Mascher T."/>
            <person name="Medema M.H."/>
            <person name="Devos D.P."/>
            <person name="Kaster A.-K."/>
            <person name="Ovreas L."/>
            <person name="Rohde M."/>
            <person name="Galperin M.Y."/>
            <person name="Jogler C."/>
        </authorList>
    </citation>
    <scope>NUCLEOTIDE SEQUENCE [LARGE SCALE GENOMIC DNA]</scope>
    <source>
        <strain evidence="4 5">FC18</strain>
    </source>
</reference>
<dbReference type="SUPFAM" id="SSF53335">
    <property type="entry name" value="S-adenosyl-L-methionine-dependent methyltransferases"/>
    <property type="match status" value="1"/>
</dbReference>
<protein>
    <submittedName>
        <fullName evidence="4">Ubiquinone/menaquinone biosynthesis C-methyltransferase UbiE</fullName>
        <ecNumber evidence="4">2.1.1.163</ecNumber>
    </submittedName>
</protein>
<dbReference type="GO" id="GO:0032259">
    <property type="term" value="P:methylation"/>
    <property type="evidence" value="ECO:0007669"/>
    <property type="project" value="UniProtKB-KW"/>
</dbReference>
<dbReference type="Proteomes" id="UP000322214">
    <property type="component" value="Chromosome"/>
</dbReference>
<dbReference type="KEGG" id="mff:MFFC18_48320"/>
<evidence type="ECO:0000256" key="2">
    <source>
        <dbReference type="SAM" id="SignalP"/>
    </source>
</evidence>
<dbReference type="RefSeq" id="WP_087149647.1">
    <property type="nucleotide sequence ID" value="NZ_CP042912.1"/>
</dbReference>
<sequence precursor="true">MQTNTMRLAMLLILAFPIGLCAQTETANETEQKSSSSESSSMGGEKSVKPGVNKNFVDPNLDVDSYVKRFEIESREVYLTRERILAACDIEKGDSVADVGAGTGLFSRMFSTMVGDEGWVYSVDISPRFLEHINRESAKHQISNITGVLCAENSVSLPPNSVDVVFICDTYHHFEYPQSTLASIKRALKPGGHMIVIDFERIEGVSRDWTMGHVRAGKEVFQAEILDAGFKLAEEKKIDGFQENYFLKFTKE</sequence>
<dbReference type="PANTHER" id="PTHR43591">
    <property type="entry name" value="METHYLTRANSFERASE"/>
    <property type="match status" value="1"/>
</dbReference>
<dbReference type="CDD" id="cd02440">
    <property type="entry name" value="AdoMet_MTases"/>
    <property type="match status" value="1"/>
</dbReference>
<dbReference type="STRING" id="980251.GCA_001642875_01645"/>
<feature type="signal peptide" evidence="2">
    <location>
        <begin position="1"/>
        <end position="22"/>
    </location>
</feature>
<feature type="domain" description="Methyltransferase type 11" evidence="3">
    <location>
        <begin position="98"/>
        <end position="196"/>
    </location>
</feature>